<dbReference type="Proteomes" id="UP000199614">
    <property type="component" value="Unassembled WGS sequence"/>
</dbReference>
<dbReference type="GO" id="GO:0016491">
    <property type="term" value="F:oxidoreductase activity"/>
    <property type="evidence" value="ECO:0007669"/>
    <property type="project" value="UniProtKB-KW"/>
</dbReference>
<comment type="similarity">
    <text evidence="1">Belongs to the short-chain dehydrogenases/reductases (SDR) family.</text>
</comment>
<reference evidence="3 4" key="1">
    <citation type="submission" date="2016-10" db="EMBL/GenBank/DDBJ databases">
        <authorList>
            <person name="de Groot N.N."/>
        </authorList>
    </citation>
    <scope>NUCLEOTIDE SEQUENCE [LARGE SCALE GENOMIC DNA]</scope>
    <source>
        <strain evidence="3 4">CGMCC 4.1877</strain>
    </source>
</reference>
<dbReference type="FunFam" id="3.40.50.720:FF:000173">
    <property type="entry name" value="3-oxoacyl-[acyl-carrier protein] reductase"/>
    <property type="match status" value="1"/>
</dbReference>
<organism evidence="3 4">
    <name type="scientific">Pseudonocardia ammonioxydans</name>
    <dbReference type="NCBI Taxonomy" id="260086"/>
    <lineage>
        <taxon>Bacteria</taxon>
        <taxon>Bacillati</taxon>
        <taxon>Actinomycetota</taxon>
        <taxon>Actinomycetes</taxon>
        <taxon>Pseudonocardiales</taxon>
        <taxon>Pseudonocardiaceae</taxon>
        <taxon>Pseudonocardia</taxon>
    </lineage>
</organism>
<dbReference type="PANTHER" id="PTHR43639">
    <property type="entry name" value="OXIDOREDUCTASE, SHORT-CHAIN DEHYDROGENASE/REDUCTASE FAMILY (AFU_ORTHOLOGUE AFUA_5G02870)"/>
    <property type="match status" value="1"/>
</dbReference>
<dbReference type="STRING" id="260086.SAMN05216207_1001395"/>
<dbReference type="Pfam" id="PF13561">
    <property type="entry name" value="adh_short_C2"/>
    <property type="match status" value="1"/>
</dbReference>
<dbReference type="CDD" id="cd05233">
    <property type="entry name" value="SDR_c"/>
    <property type="match status" value="1"/>
</dbReference>
<dbReference type="SUPFAM" id="SSF51735">
    <property type="entry name" value="NAD(P)-binding Rossmann-fold domains"/>
    <property type="match status" value="1"/>
</dbReference>
<gene>
    <name evidence="3" type="ORF">SAMN05216207_1001395</name>
</gene>
<evidence type="ECO:0000256" key="1">
    <source>
        <dbReference type="ARBA" id="ARBA00006484"/>
    </source>
</evidence>
<sequence length="246" mass="25072">MTVLVTGAARGVGAATVRLLAARGHDVVIGHRASPEDAAAVVADCRAAGVHARAVAADLTRADGVERLFDEAGAMPAPLSGVVLNAGGAPSRQRLEGMSDERIDAVLALNLRAALLGSREAVHRLSPRYGGTGGVVVHVTSRAAVLGSPEEWNDYAAAKAGVEALVVGLAKEVAADGIRVVGVRPGLLDTDFHARAGEPGRVERMASSIPMGRAGRPEEVATAIAWLLSDEAGYVTGTVLDVSGGR</sequence>
<evidence type="ECO:0000313" key="4">
    <source>
        <dbReference type="Proteomes" id="UP000199614"/>
    </source>
</evidence>
<dbReference type="OrthoDB" id="20590at2"/>
<protein>
    <submittedName>
        <fullName evidence="3">NAD(P)-dependent dehydrogenase, short-chain alcohol dehydrogenase family</fullName>
    </submittedName>
</protein>
<dbReference type="PRINTS" id="PR00081">
    <property type="entry name" value="GDHRDH"/>
</dbReference>
<name>A0A1I4SEE9_PSUAM</name>
<dbReference type="AlphaFoldDB" id="A0A1I4SEE9"/>
<proteinExistence type="inferred from homology"/>
<dbReference type="RefSeq" id="WP_093336187.1">
    <property type="nucleotide sequence ID" value="NZ_FOUY01000001.1"/>
</dbReference>
<evidence type="ECO:0000256" key="2">
    <source>
        <dbReference type="ARBA" id="ARBA00023002"/>
    </source>
</evidence>
<keyword evidence="4" id="KW-1185">Reference proteome</keyword>
<evidence type="ECO:0000313" key="3">
    <source>
        <dbReference type="EMBL" id="SFM62837.1"/>
    </source>
</evidence>
<accession>A0A1I4SEE9</accession>
<dbReference type="EMBL" id="FOUY01000001">
    <property type="protein sequence ID" value="SFM62837.1"/>
    <property type="molecule type" value="Genomic_DNA"/>
</dbReference>
<dbReference type="Gene3D" id="3.40.50.720">
    <property type="entry name" value="NAD(P)-binding Rossmann-like Domain"/>
    <property type="match status" value="1"/>
</dbReference>
<dbReference type="PANTHER" id="PTHR43639:SF1">
    <property type="entry name" value="SHORT-CHAIN DEHYDROGENASE_REDUCTASE FAMILY PROTEIN"/>
    <property type="match status" value="1"/>
</dbReference>
<dbReference type="InterPro" id="IPR036291">
    <property type="entry name" value="NAD(P)-bd_dom_sf"/>
</dbReference>
<dbReference type="InterPro" id="IPR002347">
    <property type="entry name" value="SDR_fam"/>
</dbReference>
<keyword evidence="2" id="KW-0560">Oxidoreductase</keyword>